<dbReference type="RefSeq" id="WP_269602330.1">
    <property type="nucleotide sequence ID" value="NZ_JAPWIJ010000002.1"/>
</dbReference>
<proteinExistence type="predicted"/>
<accession>A0ABT4M9Q4</accession>
<dbReference type="InterPro" id="IPR039374">
    <property type="entry name" value="SIP_fam"/>
</dbReference>
<organism evidence="5 6">
    <name type="scientific">Rhodococcus ruber</name>
    <dbReference type="NCBI Taxonomy" id="1830"/>
    <lineage>
        <taxon>Bacteria</taxon>
        <taxon>Bacillati</taxon>
        <taxon>Actinomycetota</taxon>
        <taxon>Actinomycetes</taxon>
        <taxon>Mycobacteriales</taxon>
        <taxon>Nocardiaceae</taxon>
        <taxon>Rhodococcus</taxon>
    </lineage>
</organism>
<evidence type="ECO:0000256" key="2">
    <source>
        <dbReference type="ARBA" id="ARBA00022679"/>
    </source>
</evidence>
<dbReference type="CDD" id="cd06193">
    <property type="entry name" value="siderophore_interacting"/>
    <property type="match status" value="1"/>
</dbReference>
<evidence type="ECO:0000313" key="6">
    <source>
        <dbReference type="Proteomes" id="UP001081071"/>
    </source>
</evidence>
<dbReference type="Gene3D" id="1.10.287.1350">
    <property type="match status" value="1"/>
</dbReference>
<dbReference type="InterPro" id="IPR029063">
    <property type="entry name" value="SAM-dependent_MTases_sf"/>
</dbReference>
<dbReference type="SUPFAM" id="SSF53335">
    <property type="entry name" value="S-adenosyl-L-methionine-dependent methyltransferases"/>
    <property type="match status" value="1"/>
</dbReference>
<dbReference type="Pfam" id="PF08021">
    <property type="entry name" value="FAD_binding_9"/>
    <property type="match status" value="1"/>
</dbReference>
<evidence type="ECO:0000256" key="3">
    <source>
        <dbReference type="ARBA" id="ARBA00022691"/>
    </source>
</evidence>
<dbReference type="InterPro" id="IPR007037">
    <property type="entry name" value="SIP_rossman_dom"/>
</dbReference>
<dbReference type="SUPFAM" id="SSF46785">
    <property type="entry name" value="Winged helix' DNA-binding domain"/>
    <property type="match status" value="1"/>
</dbReference>
<dbReference type="InterPro" id="IPR017938">
    <property type="entry name" value="Riboflavin_synthase-like_b-brl"/>
</dbReference>
<dbReference type="EMBL" id="JAPWIJ010000002">
    <property type="protein sequence ID" value="MCZ4517682.1"/>
    <property type="molecule type" value="Genomic_DNA"/>
</dbReference>
<dbReference type="SUPFAM" id="SSF63380">
    <property type="entry name" value="Riboflavin synthase domain-like"/>
    <property type="match status" value="1"/>
</dbReference>
<comment type="caution">
    <text evidence="5">The sequence shown here is derived from an EMBL/GenBank/DDBJ whole genome shotgun (WGS) entry which is preliminary data.</text>
</comment>
<dbReference type="Proteomes" id="UP001081071">
    <property type="component" value="Unassembled WGS sequence"/>
</dbReference>
<gene>
    <name evidence="5" type="ORF">O4220_04075</name>
</gene>
<dbReference type="PROSITE" id="PS51683">
    <property type="entry name" value="SAM_OMT_II"/>
    <property type="match status" value="1"/>
</dbReference>
<evidence type="ECO:0000259" key="4">
    <source>
        <dbReference type="PROSITE" id="PS51384"/>
    </source>
</evidence>
<reference evidence="5" key="1">
    <citation type="submission" date="2022-12" db="EMBL/GenBank/DDBJ databases">
        <authorList>
            <person name="Krivoruchko A.V."/>
            <person name="Elkin A."/>
        </authorList>
    </citation>
    <scope>NUCLEOTIDE SEQUENCE</scope>
    <source>
        <strain evidence="5">IEGM 1391</strain>
    </source>
</reference>
<evidence type="ECO:0000313" key="5">
    <source>
        <dbReference type="EMBL" id="MCZ4517682.1"/>
    </source>
</evidence>
<evidence type="ECO:0000256" key="1">
    <source>
        <dbReference type="ARBA" id="ARBA00022603"/>
    </source>
</evidence>
<keyword evidence="3" id="KW-0949">S-adenosyl-L-methionine</keyword>
<dbReference type="Gene3D" id="3.40.50.80">
    <property type="entry name" value="Nucleotide-binding domain of ferredoxin-NADP reductase (FNR) module"/>
    <property type="match status" value="1"/>
</dbReference>
<dbReference type="InterPro" id="IPR013113">
    <property type="entry name" value="SIP_FAD-bd"/>
</dbReference>
<dbReference type="Gene3D" id="1.10.10.10">
    <property type="entry name" value="Winged helix-like DNA-binding domain superfamily/Winged helix DNA-binding domain"/>
    <property type="match status" value="1"/>
</dbReference>
<feature type="domain" description="FAD-binding FR-type" evidence="4">
    <location>
        <begin position="13"/>
        <end position="146"/>
    </location>
</feature>
<protein>
    <submittedName>
        <fullName evidence="5">Siderophore-interacting protein</fullName>
    </submittedName>
</protein>
<dbReference type="InterPro" id="IPR036388">
    <property type="entry name" value="WH-like_DNA-bd_sf"/>
</dbReference>
<sequence length="630" mass="68465">MARSHRLQVVFPEVIRTATVIDTQQLSSGMRRIVLGGPQLREFSRDGFDFPALRSEGFDDFVRLFFPLDDNGTMALPVQHERTVEWPREPRPLTRNYTVRSVDAETAELTLDFVTHDTGIASTWGRRCAVGDSIPLLGPVRSGHAPAEVDWVLLVGDETALPAVARYLDEAGAGERIRVFVEVADAERELPLPTAADAEITWVHRDGAIAGTGDLLETAVRNAPWWEGTVFAWVAGESTALKGIRRYLREDRAMPPEMVEVTGYWRRAEVLTRADDPEVPDLNARESEPFDRLAERAEMFSPFAIRAANTLRIPLHVSRGIRTVDELATATGTDARALAKFVRYLRSVDVLTEDSDGGVILADIGEAMLGDDWISHWLDFDGIEARVELSITGLVESLRTGAASASLLTGKTLSEDLAGSPRLTELHHNHIADEAAFLGPALVQDYSFGGVSTLAVTGAASGVVLGSILTGHDAMSATVLGLPSELDLVRRDLQKWPELHGRVIECAQSVVSEPRTNPTGGFDAYLLLEVTGHYRDDDLALLLASAAAGLSESGKLIVVERLSDDGAINEDQAEFDLLMLCMHGSGVRTRAEFESVATAAGLVVTASRLVGWGIAVLDLQRAPEAVVRQD</sequence>
<dbReference type="InterPro" id="IPR016461">
    <property type="entry name" value="COMT-like"/>
</dbReference>
<keyword evidence="2" id="KW-0808">Transferase</keyword>
<dbReference type="Gene3D" id="2.40.30.10">
    <property type="entry name" value="Translation factors"/>
    <property type="match status" value="1"/>
</dbReference>
<dbReference type="PANTHER" id="PTHR30157">
    <property type="entry name" value="FERRIC REDUCTASE, NADPH-DEPENDENT"/>
    <property type="match status" value="1"/>
</dbReference>
<dbReference type="Pfam" id="PF04954">
    <property type="entry name" value="SIP"/>
    <property type="match status" value="1"/>
</dbReference>
<keyword evidence="1" id="KW-0489">Methyltransferase</keyword>
<dbReference type="InterPro" id="IPR036390">
    <property type="entry name" value="WH_DNA-bd_sf"/>
</dbReference>
<dbReference type="Pfam" id="PF00891">
    <property type="entry name" value="Methyltransf_2"/>
    <property type="match status" value="1"/>
</dbReference>
<dbReference type="Gene3D" id="3.40.50.150">
    <property type="entry name" value="Vaccinia Virus protein VP39"/>
    <property type="match status" value="1"/>
</dbReference>
<keyword evidence="6" id="KW-1185">Reference proteome</keyword>
<name>A0ABT4M9Q4_9NOCA</name>
<dbReference type="InterPro" id="IPR017927">
    <property type="entry name" value="FAD-bd_FR_type"/>
</dbReference>
<dbReference type="PROSITE" id="PS51384">
    <property type="entry name" value="FAD_FR"/>
    <property type="match status" value="1"/>
</dbReference>
<dbReference type="PANTHER" id="PTHR30157:SF0">
    <property type="entry name" value="NADPH-DEPENDENT FERRIC-CHELATE REDUCTASE"/>
    <property type="match status" value="1"/>
</dbReference>
<dbReference type="InterPro" id="IPR039261">
    <property type="entry name" value="FNR_nucleotide-bd"/>
</dbReference>
<dbReference type="InterPro" id="IPR001077">
    <property type="entry name" value="COMT_C"/>
</dbReference>